<dbReference type="Gene3D" id="3.40.50.2300">
    <property type="match status" value="2"/>
</dbReference>
<keyword evidence="4" id="KW-0804">Transcription</keyword>
<dbReference type="Gene3D" id="1.10.260.40">
    <property type="entry name" value="lambda repressor-like DNA-binding domains"/>
    <property type="match status" value="1"/>
</dbReference>
<dbReference type="PANTHER" id="PTHR30146">
    <property type="entry name" value="LACI-RELATED TRANSCRIPTIONAL REPRESSOR"/>
    <property type="match status" value="1"/>
</dbReference>
<dbReference type="SUPFAM" id="SSF53822">
    <property type="entry name" value="Periplasmic binding protein-like I"/>
    <property type="match status" value="1"/>
</dbReference>
<feature type="domain" description="HTH lacI-type" evidence="5">
    <location>
        <begin position="10"/>
        <end position="64"/>
    </location>
</feature>
<dbReference type="PROSITE" id="PS50932">
    <property type="entry name" value="HTH_LACI_2"/>
    <property type="match status" value="1"/>
</dbReference>
<dbReference type="SMART" id="SM00354">
    <property type="entry name" value="HTH_LACI"/>
    <property type="match status" value="1"/>
</dbReference>
<dbReference type="CDD" id="cd01392">
    <property type="entry name" value="HTH_LacI"/>
    <property type="match status" value="1"/>
</dbReference>
<protein>
    <submittedName>
        <fullName evidence="6">LacI family transcriptional regulator</fullName>
    </submittedName>
</protein>
<dbReference type="GO" id="GO:0000976">
    <property type="term" value="F:transcription cis-regulatory region binding"/>
    <property type="evidence" value="ECO:0007669"/>
    <property type="project" value="TreeGrafter"/>
</dbReference>
<keyword evidence="1" id="KW-0678">Repressor</keyword>
<dbReference type="AlphaFoldDB" id="A0A7V4TEI0"/>
<evidence type="ECO:0000256" key="3">
    <source>
        <dbReference type="ARBA" id="ARBA00023125"/>
    </source>
</evidence>
<dbReference type="InterPro" id="IPR028082">
    <property type="entry name" value="Peripla_BP_I"/>
</dbReference>
<reference evidence="6" key="1">
    <citation type="journal article" date="2020" name="mSystems">
        <title>Genome- and Community-Level Interaction Insights into Carbon Utilization and Element Cycling Functions of Hydrothermarchaeota in Hydrothermal Sediment.</title>
        <authorList>
            <person name="Zhou Z."/>
            <person name="Liu Y."/>
            <person name="Xu W."/>
            <person name="Pan J."/>
            <person name="Luo Z.H."/>
            <person name="Li M."/>
        </authorList>
    </citation>
    <scope>NUCLEOTIDE SEQUENCE [LARGE SCALE GENOMIC DNA]</scope>
    <source>
        <strain evidence="6">SpSt-82</strain>
    </source>
</reference>
<evidence type="ECO:0000256" key="1">
    <source>
        <dbReference type="ARBA" id="ARBA00022491"/>
    </source>
</evidence>
<dbReference type="EMBL" id="DTIY01000006">
    <property type="protein sequence ID" value="HGY38356.1"/>
    <property type="molecule type" value="Genomic_DNA"/>
</dbReference>
<dbReference type="PRINTS" id="PR00036">
    <property type="entry name" value="HTHLACI"/>
</dbReference>
<dbReference type="Pfam" id="PF00356">
    <property type="entry name" value="LacI"/>
    <property type="match status" value="1"/>
</dbReference>
<dbReference type="InterPro" id="IPR046335">
    <property type="entry name" value="LacI/GalR-like_sensor"/>
</dbReference>
<gene>
    <name evidence="6" type="ORF">ENW11_00875</name>
</gene>
<dbReference type="GO" id="GO:0003700">
    <property type="term" value="F:DNA-binding transcription factor activity"/>
    <property type="evidence" value="ECO:0007669"/>
    <property type="project" value="TreeGrafter"/>
</dbReference>
<proteinExistence type="predicted"/>
<dbReference type="Pfam" id="PF13377">
    <property type="entry name" value="Peripla_BP_3"/>
    <property type="match status" value="1"/>
</dbReference>
<dbReference type="InterPro" id="IPR000843">
    <property type="entry name" value="HTH_LacI"/>
</dbReference>
<keyword evidence="2" id="KW-0805">Transcription regulation</keyword>
<evidence type="ECO:0000313" key="6">
    <source>
        <dbReference type="EMBL" id="HGY38356.1"/>
    </source>
</evidence>
<dbReference type="InterPro" id="IPR010982">
    <property type="entry name" value="Lambda_DNA-bd_dom_sf"/>
</dbReference>
<sequence length="358" mass="39970">MNENKNKKRPTLRDVAKLAGVSPSTVSHVLNKTRPVLPETEKKVLEAIRAISYRKNPIASALKAQELRVVGFIVSQLHNVFWLRIIRSIEFHLSQQGYHLFLGCSYGEPGRELELIETMYRSGVEGIIVATTIRCLDEQNLAPAVREDLLRFLAERVVFIDTVPADGNFDFVGVNNEEASYRLTNMLIENGHTELGMISGEPTMLTACERASGFWRAVRERGLQVKEEHIFLGKGMGKKVGVEGAKKLLSLKDPPKAIFLTSGNITVGFLEVAREMGIRIPQDISIVGFDDIEWTPVVEPFLTCAVQPAWDMGEEAVNLLIEKLRDSKPKRAPREIRLKCELLVRSSIAPNGQKGGKN</sequence>
<organism evidence="6">
    <name type="scientific">Candidatus Caldatribacterium saccharofermentans</name>
    <dbReference type="NCBI Taxonomy" id="1454753"/>
    <lineage>
        <taxon>Bacteria</taxon>
        <taxon>Pseudomonadati</taxon>
        <taxon>Atribacterota</taxon>
        <taxon>Atribacteria</taxon>
        <taxon>Atribacterales</taxon>
        <taxon>Candidatus Caldatribacteriaceae</taxon>
        <taxon>Candidatus Caldatribacterium</taxon>
    </lineage>
</organism>
<dbReference type="PROSITE" id="PS00356">
    <property type="entry name" value="HTH_LACI_1"/>
    <property type="match status" value="1"/>
</dbReference>
<name>A0A7V4TEI0_9BACT</name>
<evidence type="ECO:0000256" key="2">
    <source>
        <dbReference type="ARBA" id="ARBA00023015"/>
    </source>
</evidence>
<dbReference type="CDD" id="cd06267">
    <property type="entry name" value="PBP1_LacI_sugar_binding-like"/>
    <property type="match status" value="1"/>
</dbReference>
<comment type="caution">
    <text evidence="6">The sequence shown here is derived from an EMBL/GenBank/DDBJ whole genome shotgun (WGS) entry which is preliminary data.</text>
</comment>
<evidence type="ECO:0000256" key="4">
    <source>
        <dbReference type="ARBA" id="ARBA00023163"/>
    </source>
</evidence>
<evidence type="ECO:0000259" key="5">
    <source>
        <dbReference type="PROSITE" id="PS50932"/>
    </source>
</evidence>
<dbReference type="SUPFAM" id="SSF47413">
    <property type="entry name" value="lambda repressor-like DNA-binding domains"/>
    <property type="match status" value="1"/>
</dbReference>
<dbReference type="PANTHER" id="PTHR30146:SF148">
    <property type="entry name" value="HTH-TYPE TRANSCRIPTIONAL REPRESSOR PURR-RELATED"/>
    <property type="match status" value="1"/>
</dbReference>
<accession>A0A7V4TEI0</accession>
<keyword evidence="3" id="KW-0238">DNA-binding</keyword>